<dbReference type="InterPro" id="IPR018163">
    <property type="entry name" value="Thr/Ala-tRNA-synth_IIc_edit"/>
</dbReference>
<sequence length="488" mass="56841">MENYNERNYYTTLKFILIKATYDLFPEAEVKIHHSLNKGIYGEILKDPKIRSEDILAIKNRMNELIREDIPIRPVIMPVCDIEKHDCIYNRPDMRRLIEYSDWVDLRVYEMEGFYDYYHNGMLSSTGYLNLFDLSPYNGGFILKYPFQNDPYRIPVETDHKKLAKIFHESEEWGQIMEVSDVGALNEKILNNEIAELIMVNEALHHKKLSFIADEIAKKENVKLVTVAGPSSSGKTTFTQRLAIHLRVNGLKPLVISLDNYYIGRALLPLDENGKKDFESIKALDTKLLNKNLKDLMNGKEVEIPKYNFFSGEREYTGKRVKLAKNGIILIEGIHGLNEELTRDIPKQNKYKIYISCLTTLNVDDHNRIPTSEVRKLRRIVRDSLSRGTGAEGTLNMWESVRRGEEKNIFPFQEEADAIFDSNLIYELGVLKKYAHGELKKVKPGSIFYEESQRLIKFLNYFREINHDFVPDDSILKEFIGGSYFYKY</sequence>
<dbReference type="Gene3D" id="3.40.50.300">
    <property type="entry name" value="P-loop containing nucleotide triphosphate hydrolases"/>
    <property type="match status" value="1"/>
</dbReference>
<dbReference type="SUPFAM" id="SSF55186">
    <property type="entry name" value="ThrRS/AlaRS common domain"/>
    <property type="match status" value="1"/>
</dbReference>
<reference evidence="2 3" key="1">
    <citation type="journal article" date="2010" name="Stand. Genomic Sci.">
        <title>Complete genome sequence of Ilyobacter polytropus type strain (CuHbu1).</title>
        <authorList>
            <person name="Sikorski J."/>
            <person name="Chertkov O."/>
            <person name="Lapidus A."/>
            <person name="Nolan M."/>
            <person name="Lucas S."/>
            <person name="Del Rio T.G."/>
            <person name="Tice H."/>
            <person name="Cheng J.F."/>
            <person name="Tapia R."/>
            <person name="Han C."/>
            <person name="Goodwin L."/>
            <person name="Pitluck S."/>
            <person name="Liolios K."/>
            <person name="Ivanova N."/>
            <person name="Mavromatis K."/>
            <person name="Mikhailova N."/>
            <person name="Pati A."/>
            <person name="Chen A."/>
            <person name="Palaniappan K."/>
            <person name="Land M."/>
            <person name="Hauser L."/>
            <person name="Chang Y.J."/>
            <person name="Jeffries C.D."/>
            <person name="Brambilla E."/>
            <person name="Yasawong M."/>
            <person name="Rohde M."/>
            <person name="Pukall R."/>
            <person name="Spring S."/>
            <person name="Goker M."/>
            <person name="Woyke T."/>
            <person name="Bristow J."/>
            <person name="Eisen J.A."/>
            <person name="Markowitz V."/>
            <person name="Hugenholtz P."/>
            <person name="Kyrpides N.C."/>
            <person name="Klenk H.P."/>
        </authorList>
    </citation>
    <scope>NUCLEOTIDE SEQUENCE [LARGE SCALE GENOMIC DNA]</scope>
    <source>
        <strain evidence="3">ATCC 51220 / DSM 2926 / LMG 16218 / CuHBu1</strain>
        <plasmid evidence="3">pILYOP01</plasmid>
    </source>
</reference>
<dbReference type="InterPro" id="IPR006083">
    <property type="entry name" value="PRK/URK"/>
</dbReference>
<dbReference type="Proteomes" id="UP000006875">
    <property type="component" value="Plasmid pILYOP01"/>
</dbReference>
<gene>
    <name evidence="2" type="ordered locus">Ilyop_2518</name>
</gene>
<keyword evidence="3" id="KW-1185">Reference proteome</keyword>
<dbReference type="KEGG" id="ipo:Ilyop_2518"/>
<accession>E3HDU1</accession>
<dbReference type="InterPro" id="IPR027417">
    <property type="entry name" value="P-loop_NTPase"/>
</dbReference>
<evidence type="ECO:0000313" key="3">
    <source>
        <dbReference type="Proteomes" id="UP000006875"/>
    </source>
</evidence>
<geneLocation type="plasmid" evidence="2 3">
    <name>pILYOP01</name>
</geneLocation>
<dbReference type="Gene3D" id="3.30.980.10">
    <property type="entry name" value="Threonyl-trna Synthetase, Chain A, domain 2"/>
    <property type="match status" value="1"/>
</dbReference>
<dbReference type="PRINTS" id="PR00988">
    <property type="entry name" value="URIDINKINASE"/>
</dbReference>
<dbReference type="SUPFAM" id="SSF52540">
    <property type="entry name" value="P-loop containing nucleoside triphosphate hydrolases"/>
    <property type="match status" value="1"/>
</dbReference>
<dbReference type="RefSeq" id="WP_013388936.1">
    <property type="nucleotide sequence ID" value="NC_014633.1"/>
</dbReference>
<keyword evidence="2" id="KW-0614">Plasmid</keyword>
<dbReference type="EMBL" id="CP002282">
    <property type="protein sequence ID" value="ADO84277.1"/>
    <property type="molecule type" value="Genomic_DNA"/>
</dbReference>
<dbReference type="GO" id="GO:0005524">
    <property type="term" value="F:ATP binding"/>
    <property type="evidence" value="ECO:0007669"/>
    <property type="project" value="InterPro"/>
</dbReference>
<dbReference type="GO" id="GO:0016301">
    <property type="term" value="F:kinase activity"/>
    <property type="evidence" value="ECO:0007669"/>
    <property type="project" value="InterPro"/>
</dbReference>
<dbReference type="CDD" id="cd02028">
    <property type="entry name" value="UMPK_like"/>
    <property type="match status" value="1"/>
</dbReference>
<dbReference type="PANTHER" id="PTHR10285">
    <property type="entry name" value="URIDINE KINASE"/>
    <property type="match status" value="1"/>
</dbReference>
<evidence type="ECO:0000313" key="2">
    <source>
        <dbReference type="EMBL" id="ADO84277.1"/>
    </source>
</evidence>
<protein>
    <submittedName>
        <fullName evidence="2">Phosphoribulokinase/uridine kinase</fullName>
    </submittedName>
</protein>
<dbReference type="AlphaFoldDB" id="E3HDU1"/>
<dbReference type="OrthoDB" id="9764644at2"/>
<dbReference type="Pfam" id="PF00485">
    <property type="entry name" value="PRK"/>
    <property type="match status" value="1"/>
</dbReference>
<organism evidence="2 3">
    <name type="scientific">Ilyobacter polytropus (strain ATCC 51220 / DSM 2926 / LMG 16218 / CuHBu1)</name>
    <dbReference type="NCBI Taxonomy" id="572544"/>
    <lineage>
        <taxon>Bacteria</taxon>
        <taxon>Fusobacteriati</taxon>
        <taxon>Fusobacteriota</taxon>
        <taxon>Fusobacteriia</taxon>
        <taxon>Fusobacteriales</taxon>
        <taxon>Fusobacteriaceae</taxon>
        <taxon>Ilyobacter</taxon>
    </lineage>
</organism>
<feature type="domain" description="Phosphoribulokinase/uridine kinase" evidence="1">
    <location>
        <begin position="225"/>
        <end position="422"/>
    </location>
</feature>
<proteinExistence type="predicted"/>
<dbReference type="HOGENOM" id="CLU_023775_1_0_0"/>
<evidence type="ECO:0000259" key="1">
    <source>
        <dbReference type="Pfam" id="PF00485"/>
    </source>
</evidence>
<name>E3HDU1_ILYPC</name>